<dbReference type="InterPro" id="IPR040122">
    <property type="entry name" value="Importin_beta"/>
</dbReference>
<keyword evidence="3" id="KW-0963">Cytoplasm</keyword>
<dbReference type="InterPro" id="IPR058584">
    <property type="entry name" value="IMB1_TNPO1-like_TPR"/>
</dbReference>
<proteinExistence type="predicted"/>
<dbReference type="GO" id="GO:0006606">
    <property type="term" value="P:protein import into nucleus"/>
    <property type="evidence" value="ECO:0007669"/>
    <property type="project" value="InterPro"/>
</dbReference>
<dbReference type="AlphaFoldDB" id="A0A8H4F4E6"/>
<evidence type="ECO:0000256" key="3">
    <source>
        <dbReference type="ARBA" id="ARBA00022490"/>
    </source>
</evidence>
<name>A0A8H4F4E6_MUCCL</name>
<dbReference type="PROSITE" id="PS50166">
    <property type="entry name" value="IMPORTIN_B_NT"/>
    <property type="match status" value="1"/>
</dbReference>
<organism evidence="8 9">
    <name type="scientific">Mucor circinelloides f. lusitanicus</name>
    <name type="common">Mucor racemosus var. lusitanicus</name>
    <dbReference type="NCBI Taxonomy" id="29924"/>
    <lineage>
        <taxon>Eukaryota</taxon>
        <taxon>Fungi</taxon>
        <taxon>Fungi incertae sedis</taxon>
        <taxon>Mucoromycota</taxon>
        <taxon>Mucoromycotina</taxon>
        <taxon>Mucoromycetes</taxon>
        <taxon>Mucorales</taxon>
        <taxon>Mucorineae</taxon>
        <taxon>Mucoraceae</taxon>
        <taxon>Mucor</taxon>
    </lineage>
</organism>
<accession>A0A8H4F4E6</accession>
<protein>
    <submittedName>
        <fullName evidence="8">Armadillo-type protein</fullName>
    </submittedName>
</protein>
<dbReference type="InterPro" id="IPR016024">
    <property type="entry name" value="ARM-type_fold"/>
</dbReference>
<comment type="caution">
    <text evidence="8">The sequence shown here is derived from an EMBL/GenBank/DDBJ whole genome shotgun (WGS) entry which is preliminary data.</text>
</comment>
<evidence type="ECO:0000256" key="4">
    <source>
        <dbReference type="ARBA" id="ARBA00022737"/>
    </source>
</evidence>
<dbReference type="GO" id="GO:0031267">
    <property type="term" value="F:small GTPase binding"/>
    <property type="evidence" value="ECO:0007669"/>
    <property type="project" value="InterPro"/>
</dbReference>
<dbReference type="EMBL" id="JAAECE010000003">
    <property type="protein sequence ID" value="KAF1803298.1"/>
    <property type="molecule type" value="Genomic_DNA"/>
</dbReference>
<feature type="repeat" description="HEAT" evidence="6">
    <location>
        <begin position="400"/>
        <end position="432"/>
    </location>
</feature>
<evidence type="ECO:0000256" key="1">
    <source>
        <dbReference type="ARBA" id="ARBA00004496"/>
    </source>
</evidence>
<dbReference type="Proteomes" id="UP000469890">
    <property type="component" value="Unassembled WGS sequence"/>
</dbReference>
<keyword evidence="4" id="KW-0677">Repeat</keyword>
<dbReference type="GO" id="GO:0005737">
    <property type="term" value="C:cytoplasm"/>
    <property type="evidence" value="ECO:0007669"/>
    <property type="project" value="UniProtKB-SubCell"/>
</dbReference>
<evidence type="ECO:0000313" key="9">
    <source>
        <dbReference type="Proteomes" id="UP000469890"/>
    </source>
</evidence>
<reference evidence="8 9" key="1">
    <citation type="submission" date="2019-09" db="EMBL/GenBank/DDBJ databases">
        <authorList>
            <consortium name="DOE Joint Genome Institute"/>
            <person name="Mondo S.J."/>
            <person name="Navarro-Mendoza M.I."/>
            <person name="Perez-Arques C."/>
            <person name="Panchal S."/>
            <person name="Nicolas F.E."/>
            <person name="Ganguly P."/>
            <person name="Pangilinan J."/>
            <person name="Grigoriev I."/>
            <person name="Heitman J."/>
            <person name="Sanya K."/>
            <person name="Garre V."/>
        </authorList>
    </citation>
    <scope>NUCLEOTIDE SEQUENCE [LARGE SCALE GENOMIC DNA]</scope>
    <source>
        <strain evidence="8 9">MU402</strain>
    </source>
</reference>
<feature type="domain" description="Importin N-terminal" evidence="7">
    <location>
        <begin position="19"/>
        <end position="92"/>
    </location>
</feature>
<dbReference type="SUPFAM" id="SSF48371">
    <property type="entry name" value="ARM repeat"/>
    <property type="match status" value="1"/>
</dbReference>
<evidence type="ECO:0000256" key="5">
    <source>
        <dbReference type="ARBA" id="ARBA00022927"/>
    </source>
</evidence>
<evidence type="ECO:0000313" key="8">
    <source>
        <dbReference type="EMBL" id="KAF1803298.1"/>
    </source>
</evidence>
<dbReference type="PROSITE" id="PS50077">
    <property type="entry name" value="HEAT_REPEAT"/>
    <property type="match status" value="1"/>
</dbReference>
<dbReference type="Pfam" id="PF13513">
    <property type="entry name" value="HEAT_EZ"/>
    <property type="match status" value="1"/>
</dbReference>
<dbReference type="InterPro" id="IPR001494">
    <property type="entry name" value="Importin-beta_N"/>
</dbReference>
<sequence length="866" mass="95950">MEALLYRTLSTDDNERKKAVQLLEQQETEDYSNYAAMMCRIIANQQLLDSVRMSAGLALKNSLAKSQSCIGILADQRTKHVIKTNVLPLLATKPRHVANIMSQLVATMAAIDIPRGEGDDIITTLVDNITQRHHPSNVKQVALQTIGYICESTQPELLSTNQKNALLTAIIDGSRREQLDVGVKIAAIKALYNSLEFIRDNFEIDVERDFIIKVICDAATPNTSSTIELQVAAYECLNKVASLYYEKLEDYMTSTLYNLTLNGMAQTSDSSIVLLSIEFWSTICDIEITRKKENTTPMFSFADKSMISILPTLFKLLIKKHDKLEHDDEWDIPKAASHCLALLASCCKELVVPPLIRFIEKNLLTVEHVDWHQREAAIIAFGSILNGPSKIKMKPLIEQILPTILACIKDSNVHVRLAAAWTLTEIIKESSQVLDQPATLHAIVSAIKDGLGDASQKVSHTACIAIIHCAERLNPSPNKLLIDTGPLSKYTHSIITCLLDNSQTFDLQDDLYMQTVYEAIAAIVKYSTKDCDHVVELITDNIIARLEILYLAETRLSNTFSVNDVIPLQSSLIGVLLSCVYRLSDKILVYSHRIMRLVSSILLLSQKECNKSMSVLVEDVCLLASAMIISIGPHFECFVSELVPQIGSLMNQDHRLCLIGIGIMSDLCSTIPHIAKPHAPLFMQLLLDSLSNDHLHRDLRPASLSCFGDVAHALGPEFLPFVNTMMMIIQQAGNLQANHNDPEMVAYVDAIRVAMIEAFVGMLQGLGQSAHTRDVFLPHVNGFMLFVNSLVTGNARSDALNQAILGLLGDVARIYGNQVPISMLESVLHDLMISNLKGGINFSNRTKEIAQWAQKVINSVPTTHPL</sequence>
<dbReference type="Gene3D" id="1.25.10.10">
    <property type="entry name" value="Leucine-rich Repeat Variant"/>
    <property type="match status" value="1"/>
</dbReference>
<dbReference type="Pfam" id="PF25574">
    <property type="entry name" value="TPR_IMB1"/>
    <property type="match status" value="1"/>
</dbReference>
<gene>
    <name evidence="8" type="ORF">FB192DRAFT_1367416</name>
</gene>
<keyword evidence="5" id="KW-0653">Protein transport</keyword>
<comment type="subcellular location">
    <subcellularLocation>
        <location evidence="1">Cytoplasm</location>
    </subcellularLocation>
</comment>
<evidence type="ECO:0000256" key="6">
    <source>
        <dbReference type="PROSITE-ProRule" id="PRU00103"/>
    </source>
</evidence>
<keyword evidence="2" id="KW-0813">Transport</keyword>
<dbReference type="InterPro" id="IPR021133">
    <property type="entry name" value="HEAT_type_2"/>
</dbReference>
<evidence type="ECO:0000259" key="7">
    <source>
        <dbReference type="PROSITE" id="PS50166"/>
    </source>
</evidence>
<evidence type="ECO:0000256" key="2">
    <source>
        <dbReference type="ARBA" id="ARBA00022448"/>
    </source>
</evidence>
<dbReference type="InterPro" id="IPR011989">
    <property type="entry name" value="ARM-like"/>
</dbReference>
<dbReference type="Pfam" id="PF03810">
    <property type="entry name" value="IBN_N"/>
    <property type="match status" value="1"/>
</dbReference>
<dbReference type="PANTHER" id="PTHR10527">
    <property type="entry name" value="IMPORTIN BETA"/>
    <property type="match status" value="1"/>
</dbReference>